<dbReference type="OrthoDB" id="7274881at2"/>
<proteinExistence type="predicted"/>
<dbReference type="SUPFAM" id="SSF50346">
    <property type="entry name" value="PRC-barrel domain"/>
    <property type="match status" value="2"/>
</dbReference>
<evidence type="ECO:0000313" key="3">
    <source>
        <dbReference type="Proteomes" id="UP000253529"/>
    </source>
</evidence>
<dbReference type="InterPro" id="IPR027275">
    <property type="entry name" value="PRC-brl_dom"/>
</dbReference>
<comment type="caution">
    <text evidence="2">The sequence shown here is derived from an EMBL/GenBank/DDBJ whole genome shotgun (WGS) entry which is preliminary data.</text>
</comment>
<reference evidence="2 3" key="1">
    <citation type="submission" date="2018-06" db="EMBL/GenBank/DDBJ databases">
        <title>Genomic Encyclopedia of Type Strains, Phase IV (KMG-IV): sequencing the most valuable type-strain genomes for metagenomic binning, comparative biology and taxonomic classification.</title>
        <authorList>
            <person name="Goeker M."/>
        </authorList>
    </citation>
    <scope>NUCLEOTIDE SEQUENCE [LARGE SCALE GENOMIC DNA]</scope>
    <source>
        <strain evidence="2 3">DSM 24875</strain>
    </source>
</reference>
<evidence type="ECO:0000313" key="2">
    <source>
        <dbReference type="EMBL" id="RBP08642.1"/>
    </source>
</evidence>
<dbReference type="Proteomes" id="UP000253529">
    <property type="component" value="Unassembled WGS sequence"/>
</dbReference>
<name>A0A366F1U5_9HYPH</name>
<protein>
    <submittedName>
        <fullName evidence="2">PRC-barrel domain protein</fullName>
    </submittedName>
</protein>
<dbReference type="RefSeq" id="WP_113891031.1">
    <property type="nucleotide sequence ID" value="NZ_QNRK01000024.1"/>
</dbReference>
<sequence>MLFAAASLIGCPVAASDGRIGAVEDFLLDDRRWTVRWLVVDTGDWLPGRKVLIHPSAVAPIRLPPRPAFPMLAVGEQMALPVNLTRAQVEASPEAAADEPVTEDMEQRLFDHYGWDPFFSAPQLGGEPAILRPAARAIPAEGPAGGGPRLGSAAALKGFSVHAADGDAGSVDNVFLDDVRWTVGHLVVATRGWLRGRLVRVPITAVASVDWTARSVTLDVARERVESAPVWDPTRVMADDLVEARLREHFGPPERGA</sequence>
<feature type="domain" description="PRC-barrel" evidence="1">
    <location>
        <begin position="3"/>
        <end position="54"/>
    </location>
</feature>
<dbReference type="InterPro" id="IPR011033">
    <property type="entry name" value="PRC_barrel-like_sf"/>
</dbReference>
<gene>
    <name evidence="2" type="ORF">DFR50_12428</name>
</gene>
<dbReference type="AlphaFoldDB" id="A0A366F1U5"/>
<accession>A0A366F1U5</accession>
<evidence type="ECO:0000259" key="1">
    <source>
        <dbReference type="Pfam" id="PF05239"/>
    </source>
</evidence>
<organism evidence="2 3">
    <name type="scientific">Roseiarcus fermentans</name>
    <dbReference type="NCBI Taxonomy" id="1473586"/>
    <lineage>
        <taxon>Bacteria</taxon>
        <taxon>Pseudomonadati</taxon>
        <taxon>Pseudomonadota</taxon>
        <taxon>Alphaproteobacteria</taxon>
        <taxon>Hyphomicrobiales</taxon>
        <taxon>Roseiarcaceae</taxon>
        <taxon>Roseiarcus</taxon>
    </lineage>
</organism>
<dbReference type="InterPro" id="IPR014747">
    <property type="entry name" value="Bac_photo_RC_H_C"/>
</dbReference>
<dbReference type="Pfam" id="PF05239">
    <property type="entry name" value="PRC"/>
    <property type="match status" value="1"/>
</dbReference>
<dbReference type="Gene3D" id="3.90.50.10">
    <property type="entry name" value="Photosynthetic Reaction Center, subunit H, domain 2"/>
    <property type="match status" value="2"/>
</dbReference>
<dbReference type="GO" id="GO:0030077">
    <property type="term" value="C:plasma membrane light-harvesting complex"/>
    <property type="evidence" value="ECO:0007669"/>
    <property type="project" value="InterPro"/>
</dbReference>
<keyword evidence="3" id="KW-1185">Reference proteome</keyword>
<dbReference type="GO" id="GO:0019684">
    <property type="term" value="P:photosynthesis, light reaction"/>
    <property type="evidence" value="ECO:0007669"/>
    <property type="project" value="InterPro"/>
</dbReference>
<dbReference type="EMBL" id="QNRK01000024">
    <property type="protein sequence ID" value="RBP08642.1"/>
    <property type="molecule type" value="Genomic_DNA"/>
</dbReference>